<feature type="signal peptide" evidence="2">
    <location>
        <begin position="1"/>
        <end position="21"/>
    </location>
</feature>
<dbReference type="Pfam" id="PF10853">
    <property type="entry name" value="DUF2650"/>
    <property type="match status" value="1"/>
</dbReference>
<sequence length="96" mass="10404">MTSRLPLISLALFAAFLGSQAEVDLDLSLRDSTPICVGKICDSSSAFHYYTCCGTIANECCFRLQSWVIITLIVCGILFVASLVIGLVKCICCCDR</sequence>
<reference evidence="6" key="1">
    <citation type="submission" date="2016-11" db="UniProtKB">
        <authorList>
            <consortium name="WormBaseParasite"/>
        </authorList>
    </citation>
    <scope>IDENTIFICATION</scope>
</reference>
<evidence type="ECO:0000313" key="3">
    <source>
        <dbReference type="EMBL" id="CAD5227477.1"/>
    </source>
</evidence>
<dbReference type="OrthoDB" id="5874082at2759"/>
<dbReference type="WBParaSite" id="BXY_0815600.1">
    <property type="protein sequence ID" value="BXY_0815600.1"/>
    <property type="gene ID" value="BXY_0815600"/>
</dbReference>
<evidence type="ECO:0000313" key="4">
    <source>
        <dbReference type="Proteomes" id="UP000095284"/>
    </source>
</evidence>
<accession>A0A1I7S571</accession>
<feature type="transmembrane region" description="Helical" evidence="1">
    <location>
        <begin position="67"/>
        <end position="88"/>
    </location>
</feature>
<keyword evidence="1" id="KW-0472">Membrane</keyword>
<keyword evidence="1" id="KW-0812">Transmembrane</keyword>
<dbReference type="PANTHER" id="PTHR34149">
    <property type="entry name" value="PROTEIN CBG11905-RELATED"/>
    <property type="match status" value="1"/>
</dbReference>
<evidence type="ECO:0000313" key="6">
    <source>
        <dbReference type="WBParaSite" id="BXY_0815600.1"/>
    </source>
</evidence>
<keyword evidence="1" id="KW-1133">Transmembrane helix</keyword>
<protein>
    <submittedName>
        <fullName evidence="3">(pine wood nematode) hypothetical protein</fullName>
    </submittedName>
</protein>
<keyword evidence="5" id="KW-1185">Reference proteome</keyword>
<gene>
    <name evidence="3" type="ORF">BXYJ_LOCUS9969</name>
</gene>
<feature type="chain" id="PRO_5036308720" evidence="2">
    <location>
        <begin position="22"/>
        <end position="96"/>
    </location>
</feature>
<dbReference type="Proteomes" id="UP000659654">
    <property type="component" value="Unassembled WGS sequence"/>
</dbReference>
<organism evidence="4 6">
    <name type="scientific">Bursaphelenchus xylophilus</name>
    <name type="common">Pinewood nematode worm</name>
    <name type="synonym">Aphelenchoides xylophilus</name>
    <dbReference type="NCBI Taxonomy" id="6326"/>
    <lineage>
        <taxon>Eukaryota</taxon>
        <taxon>Metazoa</taxon>
        <taxon>Ecdysozoa</taxon>
        <taxon>Nematoda</taxon>
        <taxon>Chromadorea</taxon>
        <taxon>Rhabditida</taxon>
        <taxon>Tylenchina</taxon>
        <taxon>Tylenchomorpha</taxon>
        <taxon>Aphelenchoidea</taxon>
        <taxon>Aphelenchoididae</taxon>
        <taxon>Bursaphelenchus</taxon>
    </lineage>
</organism>
<name>A0A1I7S571_BURXY</name>
<dbReference type="Proteomes" id="UP000095284">
    <property type="component" value="Unplaced"/>
</dbReference>
<reference evidence="3" key="2">
    <citation type="submission" date="2020-09" db="EMBL/GenBank/DDBJ databases">
        <authorList>
            <person name="Kikuchi T."/>
        </authorList>
    </citation>
    <scope>NUCLEOTIDE SEQUENCE</scope>
    <source>
        <strain evidence="3">Ka4C1</strain>
    </source>
</reference>
<dbReference type="SMR" id="A0A1I7S571"/>
<dbReference type="Proteomes" id="UP000582659">
    <property type="component" value="Unassembled WGS sequence"/>
</dbReference>
<dbReference type="PANTHER" id="PTHR34149:SF2">
    <property type="entry name" value="PROTEIN CBG11905"/>
    <property type="match status" value="1"/>
</dbReference>
<dbReference type="EMBL" id="CAJFDI010000004">
    <property type="protein sequence ID" value="CAD5227477.1"/>
    <property type="molecule type" value="Genomic_DNA"/>
</dbReference>
<dbReference type="EMBL" id="CAJFCV020000004">
    <property type="protein sequence ID" value="CAG9117769.1"/>
    <property type="molecule type" value="Genomic_DNA"/>
</dbReference>
<dbReference type="AlphaFoldDB" id="A0A1I7S571"/>
<evidence type="ECO:0000256" key="2">
    <source>
        <dbReference type="SAM" id="SignalP"/>
    </source>
</evidence>
<dbReference type="InterPro" id="IPR022559">
    <property type="entry name" value="SUP-1-like"/>
</dbReference>
<evidence type="ECO:0000313" key="5">
    <source>
        <dbReference type="Proteomes" id="UP000659654"/>
    </source>
</evidence>
<proteinExistence type="predicted"/>
<keyword evidence="2" id="KW-0732">Signal</keyword>
<evidence type="ECO:0000256" key="1">
    <source>
        <dbReference type="SAM" id="Phobius"/>
    </source>
</evidence>